<dbReference type="SUPFAM" id="SSF82549">
    <property type="entry name" value="DAK1/DegV-like"/>
    <property type="match status" value="1"/>
</dbReference>
<sequence>MRMGLAIDAACDLPQAFLQEHNIAVMPITIQVDDEVFMDNRNQVELHRFLDRKLGSRSHSAETIPCSVEDVQQLFLGKLVLEHDCVFCLTITATRSAINEHVNKASFAVLKHYREAREKHNLSGPFLMRVIDTRTLFAGSGPAVVEAARLIAAGEQPAAIRERLSYIANNSYGYMLPRDLYYLRARAKKKGDRSVGLVSAMLGSALDIKPLLRGYRGETGPVGKVRGFEHGAETLFNYTAQRVRAGLLVPAVCVSYGGDLADLPQLPGYDRLRAACEECGVELLEAPMSITGMVNVGEGAVTLGFAAEEHVAEF</sequence>
<dbReference type="GO" id="GO:0008289">
    <property type="term" value="F:lipid binding"/>
    <property type="evidence" value="ECO:0007669"/>
    <property type="project" value="UniProtKB-KW"/>
</dbReference>
<dbReference type="STRING" id="1217721.HY57_20580"/>
<dbReference type="PATRIC" id="fig|1217721.7.peg.4215"/>
<dbReference type="PANTHER" id="PTHR33434">
    <property type="entry name" value="DEGV DOMAIN-CONTAINING PROTEIN DR_1986-RELATED"/>
    <property type="match status" value="1"/>
</dbReference>
<dbReference type="Proteomes" id="UP000027987">
    <property type="component" value="Chromosome"/>
</dbReference>
<dbReference type="NCBIfam" id="TIGR00762">
    <property type="entry name" value="DegV"/>
    <property type="match status" value="1"/>
</dbReference>
<accession>A0A075K5S0</accession>
<evidence type="ECO:0000313" key="3">
    <source>
        <dbReference type="Proteomes" id="UP000027987"/>
    </source>
</evidence>
<dbReference type="EMBL" id="CP008884">
    <property type="protein sequence ID" value="AIF49485.1"/>
    <property type="molecule type" value="Genomic_DNA"/>
</dbReference>
<keyword evidence="1" id="KW-0446">Lipid-binding</keyword>
<dbReference type="KEGG" id="dja:HY57_20580"/>
<reference evidence="2 3" key="1">
    <citation type="submission" date="2014-07" db="EMBL/GenBank/DDBJ databases">
        <title>Complete Genome Sequence of Dyella japonica Strain A8 Isolated from Malaysian Tropical Soil.</title>
        <authorList>
            <person name="Hui R.K.H."/>
            <person name="Chen J.-W."/>
            <person name="Chan K.-G."/>
            <person name="Leung F.C.C."/>
        </authorList>
    </citation>
    <scope>NUCLEOTIDE SEQUENCE [LARGE SCALE GENOMIC DNA]</scope>
    <source>
        <strain evidence="2 3">A8</strain>
    </source>
</reference>
<dbReference type="InterPro" id="IPR003797">
    <property type="entry name" value="DegV"/>
</dbReference>
<dbReference type="AlphaFoldDB" id="A0A075K5S0"/>
<proteinExistence type="predicted"/>
<dbReference type="RefSeq" id="WP_026033921.1">
    <property type="nucleotide sequence ID" value="NZ_ALOY01000151.1"/>
</dbReference>
<dbReference type="Gene3D" id="3.40.50.10170">
    <property type="match status" value="1"/>
</dbReference>
<evidence type="ECO:0000256" key="1">
    <source>
        <dbReference type="ARBA" id="ARBA00023121"/>
    </source>
</evidence>
<evidence type="ECO:0008006" key="4">
    <source>
        <dbReference type="Google" id="ProtNLM"/>
    </source>
</evidence>
<dbReference type="InterPro" id="IPR050270">
    <property type="entry name" value="DegV_domain_contain"/>
</dbReference>
<gene>
    <name evidence="2" type="ORF">HY57_20580</name>
</gene>
<dbReference type="PROSITE" id="PS51482">
    <property type="entry name" value="DEGV"/>
    <property type="match status" value="1"/>
</dbReference>
<dbReference type="Gene3D" id="3.30.1180.10">
    <property type="match status" value="1"/>
</dbReference>
<dbReference type="PANTHER" id="PTHR33434:SF2">
    <property type="entry name" value="FATTY ACID-BINDING PROTEIN TM_1468"/>
    <property type="match status" value="1"/>
</dbReference>
<evidence type="ECO:0000313" key="2">
    <source>
        <dbReference type="EMBL" id="AIF49485.1"/>
    </source>
</evidence>
<dbReference type="InterPro" id="IPR043168">
    <property type="entry name" value="DegV_C"/>
</dbReference>
<dbReference type="HOGENOM" id="CLU_069606_0_0_6"/>
<dbReference type="Pfam" id="PF02645">
    <property type="entry name" value="DegV"/>
    <property type="match status" value="1"/>
</dbReference>
<organism evidence="2 3">
    <name type="scientific">Dyella japonica A8</name>
    <dbReference type="NCBI Taxonomy" id="1217721"/>
    <lineage>
        <taxon>Bacteria</taxon>
        <taxon>Pseudomonadati</taxon>
        <taxon>Pseudomonadota</taxon>
        <taxon>Gammaproteobacteria</taxon>
        <taxon>Lysobacterales</taxon>
        <taxon>Rhodanobacteraceae</taxon>
        <taxon>Dyella</taxon>
    </lineage>
</organism>
<name>A0A075K5S0_9GAMM</name>
<keyword evidence="3" id="KW-1185">Reference proteome</keyword>
<protein>
    <recommendedName>
        <fullName evidence="4">DegV domain-containing protein</fullName>
    </recommendedName>
</protein>